<keyword evidence="1" id="KW-0472">Membrane</keyword>
<feature type="domain" description="Reverse transcriptase zinc-binding" evidence="2">
    <location>
        <begin position="161"/>
        <end position="246"/>
    </location>
</feature>
<keyword evidence="3" id="KW-0808">Transferase</keyword>
<dbReference type="PANTHER" id="PTHR36617:SF15">
    <property type="entry name" value="REVERSE TRANSCRIPTASE ZINC-BINDING DOMAIN-CONTAINING PROTEIN"/>
    <property type="match status" value="1"/>
</dbReference>
<evidence type="ECO:0000256" key="1">
    <source>
        <dbReference type="SAM" id="Phobius"/>
    </source>
</evidence>
<keyword evidence="1" id="KW-1133">Transmembrane helix</keyword>
<feature type="transmembrane region" description="Helical" evidence="1">
    <location>
        <begin position="25"/>
        <end position="42"/>
    </location>
</feature>
<reference evidence="3" key="2">
    <citation type="submission" date="2022-01" db="EMBL/GenBank/DDBJ databases">
        <authorList>
            <person name="Yamashiro T."/>
            <person name="Shiraishi A."/>
            <person name="Satake H."/>
            <person name="Nakayama K."/>
        </authorList>
    </citation>
    <scope>NUCLEOTIDE SEQUENCE</scope>
</reference>
<keyword evidence="1" id="KW-0812">Transmembrane</keyword>
<protein>
    <submittedName>
        <fullName evidence="3">RNA-directed DNA polymerase, eukaryota, reverse transcriptase zinc-binding domain protein</fullName>
    </submittedName>
</protein>
<dbReference type="EMBL" id="BQNB010012422">
    <property type="protein sequence ID" value="GJT03374.1"/>
    <property type="molecule type" value="Genomic_DNA"/>
</dbReference>
<organism evidence="3 4">
    <name type="scientific">Tanacetum coccineum</name>
    <dbReference type="NCBI Taxonomy" id="301880"/>
    <lineage>
        <taxon>Eukaryota</taxon>
        <taxon>Viridiplantae</taxon>
        <taxon>Streptophyta</taxon>
        <taxon>Embryophyta</taxon>
        <taxon>Tracheophyta</taxon>
        <taxon>Spermatophyta</taxon>
        <taxon>Magnoliopsida</taxon>
        <taxon>eudicotyledons</taxon>
        <taxon>Gunneridae</taxon>
        <taxon>Pentapetalae</taxon>
        <taxon>asterids</taxon>
        <taxon>campanulids</taxon>
        <taxon>Asterales</taxon>
        <taxon>Asteraceae</taxon>
        <taxon>Asteroideae</taxon>
        <taxon>Anthemideae</taxon>
        <taxon>Anthemidinae</taxon>
        <taxon>Tanacetum</taxon>
    </lineage>
</organism>
<keyword evidence="3" id="KW-0548">Nucleotidyltransferase</keyword>
<dbReference type="PANTHER" id="PTHR36617">
    <property type="entry name" value="PROTEIN, PUTATIVE-RELATED"/>
    <property type="match status" value="1"/>
</dbReference>
<dbReference type="Proteomes" id="UP001151760">
    <property type="component" value="Unassembled WGS sequence"/>
</dbReference>
<keyword evidence="4" id="KW-1185">Reference proteome</keyword>
<reference evidence="3" key="1">
    <citation type="journal article" date="2022" name="Int. J. Mol. Sci.">
        <title>Draft Genome of Tanacetum Coccineum: Genomic Comparison of Closely Related Tanacetum-Family Plants.</title>
        <authorList>
            <person name="Yamashiro T."/>
            <person name="Shiraishi A."/>
            <person name="Nakayama K."/>
            <person name="Satake H."/>
        </authorList>
    </citation>
    <scope>NUCLEOTIDE SEQUENCE</scope>
</reference>
<dbReference type="Pfam" id="PF13966">
    <property type="entry name" value="zf-RVT"/>
    <property type="match status" value="1"/>
</dbReference>
<name>A0ABQ5AQP3_9ASTR</name>
<accession>A0ABQ5AQP3</accession>
<keyword evidence="3" id="KW-0695">RNA-directed DNA polymerase</keyword>
<dbReference type="InterPro" id="IPR026960">
    <property type="entry name" value="RVT-Znf"/>
</dbReference>
<evidence type="ECO:0000313" key="4">
    <source>
        <dbReference type="Proteomes" id="UP001151760"/>
    </source>
</evidence>
<gene>
    <name evidence="3" type="ORF">Tco_0824543</name>
</gene>
<evidence type="ECO:0000313" key="3">
    <source>
        <dbReference type="EMBL" id="GJT03374.1"/>
    </source>
</evidence>
<comment type="caution">
    <text evidence="3">The sequence shown here is derived from an EMBL/GenBank/DDBJ whole genome shotgun (WGS) entry which is preliminary data.</text>
</comment>
<proteinExistence type="predicted"/>
<dbReference type="GO" id="GO:0003964">
    <property type="term" value="F:RNA-directed DNA polymerase activity"/>
    <property type="evidence" value="ECO:0007669"/>
    <property type="project" value="UniProtKB-KW"/>
</dbReference>
<evidence type="ECO:0000259" key="2">
    <source>
        <dbReference type="Pfam" id="PF13966"/>
    </source>
</evidence>
<sequence>MGGVLASLESIFELKMFCLALQNDLAVSVPLLILIVCGVNVIKEIHGMMTRYWDQYGLGIAIIAPWNCILGMGGIDSFWNEDGVGGVTFKEMFPRVYALEVNKSCTVAQRINIEDWPSVLRRSPRGGAESNQLDELLEVIRHVSVSASVDGWKWELDISGFSVSSARSYIDEHTLLGSFTSTRWLRCIPIKVNVFIWKLRLDKLPTLVNLDKKGIDVSSLLCPVCKVHVENVDHLFFLCGMAQDLWGLLARWCALDIPEVSNIMEWYSWLDTAHVSNHARSILEGIASTMLWSIWNFRNALIFSMTKPKKANIWDSIVHQSFLWISSRNPKCRFRWLDWLRNPIETHL</sequence>